<accession>A0A0F0KLM2</accession>
<evidence type="ECO:0000313" key="1">
    <source>
        <dbReference type="EMBL" id="KJL21782.1"/>
    </source>
</evidence>
<dbReference type="AlphaFoldDB" id="A0A0F0KLM2"/>
<dbReference type="Gene3D" id="3.40.1350.10">
    <property type="match status" value="1"/>
</dbReference>
<gene>
    <name evidence="1" type="primary">mutL_2</name>
    <name evidence="1" type="ORF">RN50_01683</name>
</gene>
<sequence>MTLSLNVLRHLGVSLYSSTPAVLSEVVANAWDADATEVNITLDTAGKRIVIQDNGDGMTAQQLNERYLKVGYERRNAPNGAETTSGRPVMGRKGIGKLALFSIAKTVLIETASGAERNALQMDFEEIEKFIKQENVSTGNSGASADYAPVPLDGSSVDFAKGTRITLTNLTKGIDQTGVNLRRRLARRFSVIGTGKFKVNVDGTAVEVTDRDLLPKTQYVWTYGDTDNKLAPRATTSKETFTRPPKTAYGDVTGWLGTVHSSDQLKEADSDDSLNRVPLMVRGKLAQEDLLAAVRDVGIYRSYVVGELHADWLDSDDGEDIATSSRQALREDDPRYMALIEFLKEELQHIKGEWDRLRDKAGTKAAKDIPEVKAWYRTLGPDSRKKARSLFGKIHRLGLDSNDENVLFSQGVVAFEVMKYRENLNALDKLSGTDVAALGKLLKQGNQLEEVMYHRIVSQRVAIIEKLEKLTSDDAKEKFLQEHLFDHLWLLDPGWERASMPSMEKSMKTEFKDIAKSLTKAEKNSRLDIRYQKTTGQHVIVELKRATVSTSSAVLAGQIGKYRNALVRWLRNNGKENDTYSLVCVLGKPPTDWNHEDGRETSRKLMSSYDARIVLYSELLNNARQAYDEYLKKAEEANSIQQIVDAVAARAK</sequence>
<dbReference type="InterPro" id="IPR011856">
    <property type="entry name" value="tRNA_endonuc-like_dom_sf"/>
</dbReference>
<protein>
    <submittedName>
        <fullName evidence="1">DNA mismatch repair protein MutL</fullName>
    </submittedName>
</protein>
<dbReference type="GO" id="GO:0003676">
    <property type="term" value="F:nucleic acid binding"/>
    <property type="evidence" value="ECO:0007669"/>
    <property type="project" value="InterPro"/>
</dbReference>
<reference evidence="1 2" key="1">
    <citation type="submission" date="2015-02" db="EMBL/GenBank/DDBJ databases">
        <title>Draft genome sequences of ten Microbacterium spp. with emphasis on heavy metal contaminated environments.</title>
        <authorList>
            <person name="Corretto E."/>
        </authorList>
    </citation>
    <scope>NUCLEOTIDE SEQUENCE [LARGE SCALE GENOMIC DNA]</scope>
    <source>
        <strain evidence="1 2">DSM 12966</strain>
    </source>
</reference>
<dbReference type="InterPro" id="IPR036890">
    <property type="entry name" value="HATPase_C_sf"/>
</dbReference>
<dbReference type="Pfam" id="PF13589">
    <property type="entry name" value="HATPase_c_3"/>
    <property type="match status" value="1"/>
</dbReference>
<name>A0A0F0KLM2_9MICO</name>
<evidence type="ECO:0000313" key="2">
    <source>
        <dbReference type="Proteomes" id="UP000033572"/>
    </source>
</evidence>
<dbReference type="Gene3D" id="3.30.565.10">
    <property type="entry name" value="Histidine kinase-like ATPase, C-terminal domain"/>
    <property type="match status" value="1"/>
</dbReference>
<dbReference type="SUPFAM" id="SSF55874">
    <property type="entry name" value="ATPase domain of HSP90 chaperone/DNA topoisomerase II/histidine kinase"/>
    <property type="match status" value="1"/>
</dbReference>
<comment type="caution">
    <text evidence="1">The sequence shown here is derived from an EMBL/GenBank/DDBJ whole genome shotgun (WGS) entry which is preliminary data.</text>
</comment>
<dbReference type="Proteomes" id="UP000033572">
    <property type="component" value="Unassembled WGS sequence"/>
</dbReference>
<dbReference type="EMBL" id="JYIU01000040">
    <property type="protein sequence ID" value="KJL21782.1"/>
    <property type="molecule type" value="Genomic_DNA"/>
</dbReference>
<dbReference type="PATRIC" id="fig|104336.4.peg.1723"/>
<proteinExistence type="predicted"/>
<organism evidence="1 2">
    <name type="scientific">Microbacterium foliorum</name>
    <dbReference type="NCBI Taxonomy" id="104336"/>
    <lineage>
        <taxon>Bacteria</taxon>
        <taxon>Bacillati</taxon>
        <taxon>Actinomycetota</taxon>
        <taxon>Actinomycetes</taxon>
        <taxon>Micrococcales</taxon>
        <taxon>Microbacteriaceae</taxon>
        <taxon>Microbacterium</taxon>
    </lineage>
</organism>
<keyword evidence="2" id="KW-1185">Reference proteome</keyword>